<protein>
    <submittedName>
        <fullName evidence="2">Uncharacterized protein</fullName>
    </submittedName>
</protein>
<feature type="region of interest" description="Disordered" evidence="1">
    <location>
        <begin position="535"/>
        <end position="564"/>
    </location>
</feature>
<dbReference type="AlphaFoldDB" id="A0A2G5HQM2"/>
<evidence type="ECO:0000256" key="1">
    <source>
        <dbReference type="SAM" id="MobiDB-lite"/>
    </source>
</evidence>
<gene>
    <name evidence="2" type="ORF">CB0940_08352</name>
</gene>
<dbReference type="InterPro" id="IPR001611">
    <property type="entry name" value="Leu-rich_rpt"/>
</dbReference>
<dbReference type="SUPFAM" id="SSF52047">
    <property type="entry name" value="RNI-like"/>
    <property type="match status" value="1"/>
</dbReference>
<dbReference type="EMBL" id="LKMD01000104">
    <property type="protein sequence ID" value="PIA94847.1"/>
    <property type="molecule type" value="Genomic_DNA"/>
</dbReference>
<accession>A0A2G5HQM2</accession>
<sequence>MERRECASCREPLPTFEAFVTEKCSCALPRTFVPKTSTHTPAAKRGHSPMKHRDIIDRGLRRVCSALSLSTSVKPRTARSLDSSALSLDTGFVHVGADIESSPTTTMGKSNKFDYSNRPNSGEKLGGIIGRDVEKEVDKVVKDVEKQVVKARKSSIGSNVSSLNYSAISEDVVHYLDIKAPAKQLGDEGACAMATRMATALTKQVTGASVLLEDLNISDNGITTTTLAQLAPVIKAAHLTLKTLNLSNNNIRVETDQQADEWELFLRSFKDCFKLRRLDLSGNVDLGARAMEILAKVHCHEPRIDPVLVGGGASVRSLNMEEDHETAGTPTSAAFSDAMAKGGFVKRRCGLRGIPYITLTNVGLTDAGALWLSYVLEDHYYPIQLIDAVNAAPASSGIRTYAQDSASTGLDWDAQETALGKDGLLLLKKTEIFRKQVMLDDGSTLDYSPEDSKSVLRASAGHRRASVRSNTAADEGEHGFSEIESLRMKLQRHIIANSGVSQVELWRAGLRIISSSTVLNRYRIHQGTYYKLHTGCKTSNSGPSQLNDEHEPPHSSRNGNHGARQGTYAQTLTVNTGATPGEPEFAITDVTNIPTTPKMIFKPHRKGAFSEGSDLPAVTQKMDGLVVRDDNPERFVRWQEDMIERKGGMMAFRDSTVPTQLPQYVFELIVASTVNKHALGLFTQEQFRAACAWSRDRSTLKMRESWERLANSSRVLSLLEHSGCVAYQAD</sequence>
<proteinExistence type="predicted"/>
<comment type="caution">
    <text evidence="2">The sequence shown here is derived from an EMBL/GenBank/DDBJ whole genome shotgun (WGS) entry which is preliminary data.</text>
</comment>
<organism evidence="2 3">
    <name type="scientific">Cercospora beticola</name>
    <name type="common">Sugarbeet leaf spot fungus</name>
    <dbReference type="NCBI Taxonomy" id="122368"/>
    <lineage>
        <taxon>Eukaryota</taxon>
        <taxon>Fungi</taxon>
        <taxon>Dikarya</taxon>
        <taxon>Ascomycota</taxon>
        <taxon>Pezizomycotina</taxon>
        <taxon>Dothideomycetes</taxon>
        <taxon>Dothideomycetidae</taxon>
        <taxon>Mycosphaerellales</taxon>
        <taxon>Mycosphaerellaceae</taxon>
        <taxon>Cercospora</taxon>
    </lineage>
</organism>
<evidence type="ECO:0000313" key="2">
    <source>
        <dbReference type="EMBL" id="PIA94847.1"/>
    </source>
</evidence>
<dbReference type="Gene3D" id="3.80.10.10">
    <property type="entry name" value="Ribonuclease Inhibitor"/>
    <property type="match status" value="1"/>
</dbReference>
<dbReference type="OrthoDB" id="9876299at2759"/>
<dbReference type="Proteomes" id="UP000230605">
    <property type="component" value="Chromosome 6"/>
</dbReference>
<evidence type="ECO:0000313" key="3">
    <source>
        <dbReference type="Proteomes" id="UP000230605"/>
    </source>
</evidence>
<reference evidence="2 3" key="1">
    <citation type="submission" date="2015-10" db="EMBL/GenBank/DDBJ databases">
        <title>The cercosporin biosynthetic gene cluster was horizontally transferred to several fungal lineages and shown to be expanded in Cercospora beticola based on microsynteny with recipient genomes.</title>
        <authorList>
            <person name="De Jonge R."/>
            <person name="Ebert M.K."/>
            <person name="Suttle J.C."/>
            <person name="Jurick Ii W.M."/>
            <person name="Secor G.A."/>
            <person name="Thomma B.P."/>
            <person name="Van De Peer Y."/>
            <person name="Bolton M.D."/>
        </authorList>
    </citation>
    <scope>NUCLEOTIDE SEQUENCE [LARGE SCALE GENOMIC DNA]</scope>
    <source>
        <strain evidence="2 3">09-40</strain>
    </source>
</reference>
<dbReference type="Pfam" id="PF00560">
    <property type="entry name" value="LRR_1"/>
    <property type="match status" value="1"/>
</dbReference>
<name>A0A2G5HQM2_CERBT</name>
<feature type="compositionally biased region" description="Polar residues" evidence="1">
    <location>
        <begin position="536"/>
        <end position="546"/>
    </location>
</feature>
<dbReference type="InterPro" id="IPR032675">
    <property type="entry name" value="LRR_dom_sf"/>
</dbReference>